<dbReference type="InterPro" id="IPR025103">
    <property type="entry name" value="DUF4011"/>
</dbReference>
<keyword evidence="3" id="KW-1185">Reference proteome</keyword>
<evidence type="ECO:0000313" key="2">
    <source>
        <dbReference type="EMBL" id="MDI6452863.1"/>
    </source>
</evidence>
<evidence type="ECO:0000259" key="1">
    <source>
        <dbReference type="PROSITE" id="PS50967"/>
    </source>
</evidence>
<evidence type="ECO:0000313" key="3">
    <source>
        <dbReference type="Proteomes" id="UP001431532"/>
    </source>
</evidence>
<accession>A0AAW6UD08</accession>
<dbReference type="InterPro" id="IPR049468">
    <property type="entry name" value="Restrct_endonuc-II-like_dom"/>
</dbReference>
<dbReference type="InterPro" id="IPR041677">
    <property type="entry name" value="DNA2/NAM7_AAA_11"/>
</dbReference>
<proteinExistence type="predicted"/>
<dbReference type="SUPFAM" id="SSF52540">
    <property type="entry name" value="P-loop containing nucleoside triphosphate hydrolases"/>
    <property type="match status" value="1"/>
</dbReference>
<dbReference type="Pfam" id="PF13086">
    <property type="entry name" value="AAA_11"/>
    <property type="match status" value="2"/>
</dbReference>
<dbReference type="InterPro" id="IPR045055">
    <property type="entry name" value="DNA2/NAM7-like"/>
</dbReference>
<dbReference type="InterPro" id="IPR002121">
    <property type="entry name" value="HRDC_dom"/>
</dbReference>
<dbReference type="CDD" id="cd18808">
    <property type="entry name" value="SF1_C_Upf1"/>
    <property type="match status" value="1"/>
</dbReference>
<dbReference type="Pfam" id="PF13087">
    <property type="entry name" value="AAA_12"/>
    <property type="match status" value="1"/>
</dbReference>
<dbReference type="InterPro" id="IPR044876">
    <property type="entry name" value="HRDC_dom_sf"/>
</dbReference>
<dbReference type="RefSeq" id="WP_282839287.1">
    <property type="nucleotide sequence ID" value="NZ_JASCXW010000012.1"/>
</dbReference>
<name>A0AAW6UD08_9MOLU</name>
<dbReference type="AlphaFoldDB" id="A0AAW6UD08"/>
<dbReference type="Pfam" id="PF13195">
    <property type="entry name" value="DUF4011"/>
    <property type="match status" value="1"/>
</dbReference>
<dbReference type="InterPro" id="IPR047187">
    <property type="entry name" value="SF1_C_Upf1"/>
</dbReference>
<feature type="domain" description="HRDC" evidence="1">
    <location>
        <begin position="2"/>
        <end position="84"/>
    </location>
</feature>
<dbReference type="InterPro" id="IPR010997">
    <property type="entry name" value="HRDC-like_sf"/>
</dbReference>
<dbReference type="SUPFAM" id="SSF47819">
    <property type="entry name" value="HRDC-like"/>
    <property type="match status" value="1"/>
</dbReference>
<comment type="caution">
    <text evidence="2">The sequence shown here is derived from an EMBL/GenBank/DDBJ whole genome shotgun (WGS) entry which is preliminary data.</text>
</comment>
<sequence length="1236" mass="144806">MAIKKNQLLEDLSELRETLRTKLKSEGEKKPICSDEALVEMSKRRPSRLSDFLAIPGLDRDFLDLYAHLFLDLILAYSNIDIRSVKVSSHAHGVLDRYKDRLTDISKSNPNLYMGKIQKMLSYDLYDEEKGFELELFLSRKKNIYTFDVSDESIFSHLTTLYRFVNKDYKDYGTYHLYLAYPYVEGIFRKDAFPIKAPLAYMPVTLERNRKSYSMKFDSDKDLVLNRDLVLTLSKMEKASLDIVMPDISDLSFKTINDVILPYYNTLGLSLSISKKTSFIPYVNERKDMFLRNRASKFILKPYITMGRYQLYSSMIQKDMSKIIETKTYNELLEGLIDESHLYDKEKPLNVTLSNKNTDESKLIYINDINFSQEKVIEMVEEEKKVVIWGPPGTGKSQTITSLIANQVLRGENVLVVSEKKVALDVIYARLGTSSKYALMIDDASAKQKFYDQLSNFIDQKPTARTHNNDVYRLEESIKELDDTFNQAIKLLYQNKKQGRPIAYFYNRYLKDRDVIEKLTPKYIYNTMNQEIDNIDFDAIDLLSTVFDKDAKLKTFLDYHEVLNKYPWFGKLETKITRSSLIEFNRFMVELKSYHEQSDKAWIFKRRRLKKAFYEKHAMRLSFMSQRKAIDKKLIKTLISDQRFADYLATSVKSLNKTKTNYLKLPAIAISFIILLLRDSLFKSIEQIEKHRTYILDAYITGFLEDFKARHQKYLFIIDDYERKMNELKSLIREKQEVTRESFDMKLFKHAYDFSNTKRIMDIKRLLESDKKPSIKAFFDLFYIELFSHVRVWLLTPEAISSILPLKFNLFDLVIFDEASQMYVEKGIPAIYRAKKVVIAGDPKQLRPSSLGFGRLDENDLFEEDEIITNVAYDAKSLLDLARYKYKEALLNYHYRSQYQELIEFSNHAFYEGKLIISPNVSTPTKPPISYVYVKDGTFINKRNVAEGHAVVELLKKVLKEKDEKESVGIITFNSTQRDLIMNLIDEELFRRGVHQKRLEAEVFRTDQHEDQSLFVKNIENVQGDERDIIIFSMGYAKDETGVVKRRFGWLNHEGGQNRLNVAITRAKKKIYFVSSLHPEGLKVDDLSGKGPKLLKDFMRYCFYISNKNKELAEQVLMGLYQKESDVQKLTLSLMANDLKERLTRLGYHVDQGIGIGQFKLDLAVYDAESKTYLLGIICDLVEHQDIVARKELLHQEKFLEARGWQMMRVFHMSYYENPNAVIKEIKDHLKIRKTK</sequence>
<dbReference type="PROSITE" id="PS50967">
    <property type="entry name" value="HRDC"/>
    <property type="match status" value="1"/>
</dbReference>
<gene>
    <name evidence="2" type="ORF">QJ521_04740</name>
</gene>
<dbReference type="PANTHER" id="PTHR10887:SF530">
    <property type="entry name" value="SUPERFAMILY I DNA HELICASES"/>
    <property type="match status" value="1"/>
</dbReference>
<dbReference type="PANTHER" id="PTHR10887">
    <property type="entry name" value="DNA2/NAM7 HELICASE FAMILY"/>
    <property type="match status" value="1"/>
</dbReference>
<dbReference type="InterPro" id="IPR027417">
    <property type="entry name" value="P-loop_NTPase"/>
</dbReference>
<dbReference type="GO" id="GO:0003676">
    <property type="term" value="F:nucleic acid binding"/>
    <property type="evidence" value="ECO:0007669"/>
    <property type="project" value="InterPro"/>
</dbReference>
<dbReference type="GO" id="GO:0000166">
    <property type="term" value="F:nucleotide binding"/>
    <property type="evidence" value="ECO:0007669"/>
    <property type="project" value="InterPro"/>
</dbReference>
<protein>
    <submittedName>
        <fullName evidence="2">AAA domain-containing protein</fullName>
    </submittedName>
</protein>
<dbReference type="EMBL" id="JASCXW010000012">
    <property type="protein sequence ID" value="MDI6452863.1"/>
    <property type="molecule type" value="Genomic_DNA"/>
</dbReference>
<dbReference type="Gene3D" id="1.10.150.80">
    <property type="entry name" value="HRDC domain"/>
    <property type="match status" value="1"/>
</dbReference>
<dbReference type="Pfam" id="PF00570">
    <property type="entry name" value="HRDC"/>
    <property type="match status" value="1"/>
</dbReference>
<reference evidence="2" key="1">
    <citation type="submission" date="2023-05" db="EMBL/GenBank/DDBJ databases">
        <title>Mariniplasma microaerophilum sp. nov., a novel anaerobic mollicute isolated from terrestrial mud volcano, Taman Peninsula, Russia.</title>
        <authorList>
            <person name="Khomyakova M.A."/>
            <person name="Merkel A.Y."/>
            <person name="Slobodkin A.I."/>
        </authorList>
    </citation>
    <scope>NUCLEOTIDE SEQUENCE</scope>
    <source>
        <strain evidence="2">M4Ah</strain>
    </source>
</reference>
<dbReference type="Proteomes" id="UP001431532">
    <property type="component" value="Unassembled WGS sequence"/>
</dbReference>
<dbReference type="InterPro" id="IPR041679">
    <property type="entry name" value="DNA2/NAM7-like_C"/>
</dbReference>
<dbReference type="Pfam" id="PF18741">
    <property type="entry name" value="MTES_1575"/>
    <property type="match status" value="1"/>
</dbReference>
<organism evidence="2 3">
    <name type="scientific">Peloplasma aerotolerans</name>
    <dbReference type="NCBI Taxonomy" id="3044389"/>
    <lineage>
        <taxon>Bacteria</taxon>
        <taxon>Bacillati</taxon>
        <taxon>Mycoplasmatota</taxon>
        <taxon>Mollicutes</taxon>
        <taxon>Acholeplasmatales</taxon>
        <taxon>Acholeplasmataceae</taxon>
        <taxon>Peloplasma</taxon>
    </lineage>
</organism>
<dbReference type="Gene3D" id="3.40.50.300">
    <property type="entry name" value="P-loop containing nucleotide triphosphate hydrolases"/>
    <property type="match status" value="3"/>
</dbReference>
<dbReference type="GO" id="GO:0004386">
    <property type="term" value="F:helicase activity"/>
    <property type="evidence" value="ECO:0007669"/>
    <property type="project" value="InterPro"/>
</dbReference>